<feature type="transmembrane region" description="Helical" evidence="7">
    <location>
        <begin position="125"/>
        <end position="145"/>
    </location>
</feature>
<evidence type="ECO:0000313" key="9">
    <source>
        <dbReference type="EMBL" id="MED5017030.1"/>
    </source>
</evidence>
<evidence type="ECO:0000256" key="3">
    <source>
        <dbReference type="ARBA" id="ARBA00022475"/>
    </source>
</evidence>
<keyword evidence="6 7" id="KW-0472">Membrane</keyword>
<keyword evidence="9" id="KW-0808">Transferase</keyword>
<accession>A0ABU6PSM6</accession>
<keyword evidence="5 7" id="KW-1133">Transmembrane helix</keyword>
<protein>
    <submittedName>
        <fullName evidence="9">Acyltransferase</fullName>
        <ecNumber evidence="9">2.3.1.-</ecNumber>
    </submittedName>
</protein>
<feature type="transmembrane region" description="Helical" evidence="7">
    <location>
        <begin position="232"/>
        <end position="248"/>
    </location>
</feature>
<dbReference type="RefSeq" id="WP_328276435.1">
    <property type="nucleotide sequence ID" value="NZ_JARTLD010000015.1"/>
</dbReference>
<feature type="transmembrane region" description="Helical" evidence="7">
    <location>
        <begin position="203"/>
        <end position="220"/>
    </location>
</feature>
<dbReference type="PANTHER" id="PTHR40074">
    <property type="entry name" value="O-ACETYLTRANSFERASE WECH"/>
    <property type="match status" value="1"/>
</dbReference>
<evidence type="ECO:0000256" key="7">
    <source>
        <dbReference type="SAM" id="Phobius"/>
    </source>
</evidence>
<feature type="transmembrane region" description="Helical" evidence="7">
    <location>
        <begin position="88"/>
        <end position="105"/>
    </location>
</feature>
<feature type="transmembrane region" description="Helical" evidence="7">
    <location>
        <begin position="42"/>
        <end position="67"/>
    </location>
</feature>
<evidence type="ECO:0000256" key="4">
    <source>
        <dbReference type="ARBA" id="ARBA00022692"/>
    </source>
</evidence>
<comment type="similarity">
    <text evidence="2">Belongs to the acyltransferase 3 family.</text>
</comment>
<proteinExistence type="inferred from homology"/>
<sequence length="396" mass="45923">MPKKARIHELELLRGLAFLAVALQHAIAHYSVADGAKMEDGVIMTVLLVASKFAVPVFIFITGLVLFYNYDGPFRYVSFIRKRITDILVPYLLWSAVYFFTSPVWNAHDLGKGFHMLFTGKNSYHLWYIVMIFQFYLLFPLFRYGMRKCAEWISPKWHGLALTATGLLCMLLLYKLFWIGDWMNEANMPFLTPFFTKYADRNFLYFSFYFILGAAAGMNPDRWKFWLEKGKIVYWTVFIVLFGYYTYITVQSFETPGGLSITFNQLNLLRPLISVFLVSSIFVFYAWAQKRTKEPGASSLELFQTLGKYSYGAYLVHALMLRQSYRIDAWLFTGWNVTIRMIMIYVICIVLSYGLTIALSYLPLGKWTVGVSSLARKGRSHVPKQKHTNVPMVDSR</sequence>
<keyword evidence="9" id="KW-0012">Acyltransferase</keyword>
<keyword evidence="10" id="KW-1185">Reference proteome</keyword>
<evidence type="ECO:0000256" key="6">
    <source>
        <dbReference type="ARBA" id="ARBA00023136"/>
    </source>
</evidence>
<dbReference type="Proteomes" id="UP001343257">
    <property type="component" value="Unassembled WGS sequence"/>
</dbReference>
<dbReference type="Pfam" id="PF01757">
    <property type="entry name" value="Acyl_transf_3"/>
    <property type="match status" value="1"/>
</dbReference>
<feature type="transmembrane region" description="Helical" evidence="7">
    <location>
        <begin position="12"/>
        <end position="30"/>
    </location>
</feature>
<dbReference type="PANTHER" id="PTHR40074:SF2">
    <property type="entry name" value="O-ACETYLTRANSFERASE WECH"/>
    <property type="match status" value="1"/>
</dbReference>
<feature type="transmembrane region" description="Helical" evidence="7">
    <location>
        <begin position="268"/>
        <end position="288"/>
    </location>
</feature>
<name>A0ABU6PSM6_9BACL</name>
<organism evidence="9 10">
    <name type="scientific">Paenibacillus chibensis</name>
    <dbReference type="NCBI Taxonomy" id="59846"/>
    <lineage>
        <taxon>Bacteria</taxon>
        <taxon>Bacillati</taxon>
        <taxon>Bacillota</taxon>
        <taxon>Bacilli</taxon>
        <taxon>Bacillales</taxon>
        <taxon>Paenibacillaceae</taxon>
        <taxon>Paenibacillus</taxon>
    </lineage>
</organism>
<evidence type="ECO:0000313" key="10">
    <source>
        <dbReference type="Proteomes" id="UP001343257"/>
    </source>
</evidence>
<evidence type="ECO:0000256" key="1">
    <source>
        <dbReference type="ARBA" id="ARBA00004651"/>
    </source>
</evidence>
<dbReference type="EC" id="2.3.1.-" evidence="9"/>
<feature type="transmembrane region" description="Helical" evidence="7">
    <location>
        <begin position="342"/>
        <end position="364"/>
    </location>
</feature>
<comment type="caution">
    <text evidence="9">The sequence shown here is derived from an EMBL/GenBank/DDBJ whole genome shotgun (WGS) entry which is preliminary data.</text>
</comment>
<gene>
    <name evidence="9" type="ORF">P9847_06880</name>
</gene>
<keyword evidence="3" id="KW-1003">Cell membrane</keyword>
<feature type="transmembrane region" description="Helical" evidence="7">
    <location>
        <begin position="157"/>
        <end position="179"/>
    </location>
</feature>
<dbReference type="GO" id="GO:0016746">
    <property type="term" value="F:acyltransferase activity"/>
    <property type="evidence" value="ECO:0007669"/>
    <property type="project" value="UniProtKB-KW"/>
</dbReference>
<comment type="subcellular location">
    <subcellularLocation>
        <location evidence="1">Cell membrane</location>
        <topology evidence="1">Multi-pass membrane protein</topology>
    </subcellularLocation>
</comment>
<dbReference type="InterPro" id="IPR002656">
    <property type="entry name" value="Acyl_transf_3_dom"/>
</dbReference>
<evidence type="ECO:0000256" key="5">
    <source>
        <dbReference type="ARBA" id="ARBA00022989"/>
    </source>
</evidence>
<reference evidence="9 10" key="1">
    <citation type="submission" date="2023-03" db="EMBL/GenBank/DDBJ databases">
        <title>Bacillus Genome Sequencing.</title>
        <authorList>
            <person name="Dunlap C."/>
        </authorList>
    </citation>
    <scope>NUCLEOTIDE SEQUENCE [LARGE SCALE GENOMIC DNA]</scope>
    <source>
        <strain evidence="9 10">NRS-52</strain>
    </source>
</reference>
<dbReference type="EMBL" id="JARTLD010000015">
    <property type="protein sequence ID" value="MED5017030.1"/>
    <property type="molecule type" value="Genomic_DNA"/>
</dbReference>
<evidence type="ECO:0000256" key="2">
    <source>
        <dbReference type="ARBA" id="ARBA00007400"/>
    </source>
</evidence>
<keyword evidence="4 7" id="KW-0812">Transmembrane</keyword>
<evidence type="ECO:0000259" key="8">
    <source>
        <dbReference type="Pfam" id="PF01757"/>
    </source>
</evidence>
<feature type="domain" description="Acyltransferase 3" evidence="8">
    <location>
        <begin position="8"/>
        <end position="356"/>
    </location>
</feature>